<feature type="region of interest" description="Disordered" evidence="1">
    <location>
        <begin position="1"/>
        <end position="22"/>
    </location>
</feature>
<organism evidence="2 3">
    <name type="scientific">Geobacillus genomosp. 3</name>
    <dbReference type="NCBI Taxonomy" id="1921421"/>
    <lineage>
        <taxon>Bacteria</taxon>
        <taxon>Bacillati</taxon>
        <taxon>Bacillota</taxon>
        <taxon>Bacilli</taxon>
        <taxon>Bacillales</taxon>
        <taxon>Anoxybacillaceae</taxon>
        <taxon>Geobacillus</taxon>
    </lineage>
</organism>
<dbReference type="KEGG" id="gjf:M493_14755"/>
<dbReference type="HOGENOM" id="CLU_1914056_0_0_9"/>
<dbReference type="Proteomes" id="UP000015500">
    <property type="component" value="Chromosome"/>
</dbReference>
<reference evidence="2 3" key="1">
    <citation type="journal article" date="2014" name="Genome Announc.">
        <title>Complete Genome Sequence of the Thermophilic Polychlorinated Biphenyl Degrader Geobacillus sp. Strain JF8 (NBRC 109937).</title>
        <authorList>
            <person name="Shintani M."/>
            <person name="Ohtsubo Y."/>
            <person name="Fukuda K."/>
            <person name="Hosoyama A."/>
            <person name="Ohji S."/>
            <person name="Yamazoe A."/>
            <person name="Fujita N."/>
            <person name="Nagata Y."/>
            <person name="Tsuda M."/>
            <person name="Hatta T."/>
            <person name="Kimbara K."/>
        </authorList>
    </citation>
    <scope>NUCLEOTIDE SEQUENCE [LARGE SCALE GENOMIC DNA]</scope>
    <source>
        <strain evidence="2 3">JF8</strain>
    </source>
</reference>
<keyword evidence="3" id="KW-1185">Reference proteome</keyword>
<evidence type="ECO:0000256" key="1">
    <source>
        <dbReference type="SAM" id="MobiDB-lite"/>
    </source>
</evidence>
<evidence type="ECO:0000313" key="2">
    <source>
        <dbReference type="EMBL" id="AGT33189.1"/>
    </source>
</evidence>
<gene>
    <name evidence="2" type="ORF">M493_14755</name>
</gene>
<evidence type="ECO:0000313" key="3">
    <source>
        <dbReference type="Proteomes" id="UP000015500"/>
    </source>
</evidence>
<dbReference type="EMBL" id="CP006254">
    <property type="protein sequence ID" value="AGT33189.1"/>
    <property type="molecule type" value="Genomic_DNA"/>
</dbReference>
<dbReference type="AlphaFoldDB" id="S5Z2C2"/>
<dbReference type="STRING" id="1921421.M493_14755"/>
<evidence type="ECO:0008006" key="4">
    <source>
        <dbReference type="Google" id="ProtNLM"/>
    </source>
</evidence>
<proteinExistence type="predicted"/>
<sequence length="132" mass="14900">MGGRLSGEWERKRKNGLRSPFWKQGKTRRLAPIPAVTAKRIKKFGDEVSQMETKEAKQVMELIISYEQRGIEKGIQQGVKQGIKQGIEQGRQKGIEEGKIDIAKKMLAKGYDVGTIHELTGLPAEKIEQLKK</sequence>
<accession>S5Z2C2</accession>
<protein>
    <recommendedName>
        <fullName evidence="4">Transposase</fullName>
    </recommendedName>
</protein>
<name>S5Z2C2_GEOG3</name>
<dbReference type="PATRIC" id="fig|1345697.3.peg.2898"/>